<evidence type="ECO:0000256" key="5">
    <source>
        <dbReference type="SAM" id="Phobius"/>
    </source>
</evidence>
<dbReference type="PANTHER" id="PTHR14948">
    <property type="entry name" value="NG5"/>
    <property type="match status" value="1"/>
</dbReference>
<organism evidence="7 8">
    <name type="scientific">Candidatus Aphodosoma intestinipullorum</name>
    <dbReference type="NCBI Taxonomy" id="2840674"/>
    <lineage>
        <taxon>Bacteria</taxon>
        <taxon>Pseudomonadati</taxon>
        <taxon>Bacteroidota</taxon>
        <taxon>Bacteroidia</taxon>
        <taxon>Bacteroidales</taxon>
        <taxon>Candidatus Aphodosoma</taxon>
    </lineage>
</organism>
<dbReference type="InterPro" id="IPR051423">
    <property type="entry name" value="CD225/Dispanin"/>
</dbReference>
<dbReference type="InterPro" id="IPR007593">
    <property type="entry name" value="CD225/Dispanin_fam"/>
</dbReference>
<accession>A0A940DMJ1</accession>
<reference evidence="7" key="1">
    <citation type="submission" date="2020-10" db="EMBL/GenBank/DDBJ databases">
        <authorList>
            <person name="Gilroy R."/>
        </authorList>
    </citation>
    <scope>NUCLEOTIDE SEQUENCE</scope>
    <source>
        <strain evidence="7">3924</strain>
    </source>
</reference>
<keyword evidence="3 5" id="KW-1133">Transmembrane helix</keyword>
<protein>
    <submittedName>
        <fullName evidence="7">CD225/dispanin family protein</fullName>
    </submittedName>
</protein>
<feature type="domain" description="Zinc-ribbon" evidence="6">
    <location>
        <begin position="2"/>
        <end position="21"/>
    </location>
</feature>
<dbReference type="AlphaFoldDB" id="A0A940DMJ1"/>
<dbReference type="Pfam" id="PF13240">
    <property type="entry name" value="Zn_Ribbon_1"/>
    <property type="match status" value="1"/>
</dbReference>
<evidence type="ECO:0000256" key="4">
    <source>
        <dbReference type="ARBA" id="ARBA00023136"/>
    </source>
</evidence>
<dbReference type="PANTHER" id="PTHR14948:SF25">
    <property type="entry name" value="DUF4190 DOMAIN-CONTAINING PROTEIN"/>
    <property type="match status" value="1"/>
</dbReference>
<dbReference type="Proteomes" id="UP000712007">
    <property type="component" value="Unassembled WGS sequence"/>
</dbReference>
<keyword evidence="2 5" id="KW-0812">Transmembrane</keyword>
<evidence type="ECO:0000313" key="8">
    <source>
        <dbReference type="Proteomes" id="UP000712007"/>
    </source>
</evidence>
<comment type="caution">
    <text evidence="7">The sequence shown here is derived from an EMBL/GenBank/DDBJ whole genome shotgun (WGS) entry which is preliminary data.</text>
</comment>
<keyword evidence="4 5" id="KW-0472">Membrane</keyword>
<feature type="transmembrane region" description="Helical" evidence="5">
    <location>
        <begin position="87"/>
        <end position="110"/>
    </location>
</feature>
<dbReference type="InterPro" id="IPR026870">
    <property type="entry name" value="Zinc_ribbon_dom"/>
</dbReference>
<evidence type="ECO:0000259" key="6">
    <source>
        <dbReference type="Pfam" id="PF13240"/>
    </source>
</evidence>
<proteinExistence type="predicted"/>
<comment type="subcellular location">
    <subcellularLocation>
        <location evidence="1">Membrane</location>
    </subcellularLocation>
</comment>
<evidence type="ECO:0000256" key="3">
    <source>
        <dbReference type="ARBA" id="ARBA00022989"/>
    </source>
</evidence>
<dbReference type="EMBL" id="JADIMV010000134">
    <property type="protein sequence ID" value="MBO8440532.1"/>
    <property type="molecule type" value="Genomic_DNA"/>
</dbReference>
<name>A0A940DMJ1_9BACT</name>
<reference evidence="7" key="2">
    <citation type="journal article" date="2021" name="PeerJ">
        <title>Extensive microbial diversity within the chicken gut microbiome revealed by metagenomics and culture.</title>
        <authorList>
            <person name="Gilroy R."/>
            <person name="Ravi A."/>
            <person name="Getino M."/>
            <person name="Pursley I."/>
            <person name="Horton D.L."/>
            <person name="Alikhan N.F."/>
            <person name="Baker D."/>
            <person name="Gharbi K."/>
            <person name="Hall N."/>
            <person name="Watson M."/>
            <person name="Adriaenssens E.M."/>
            <person name="Foster-Nyarko E."/>
            <person name="Jarju S."/>
            <person name="Secka A."/>
            <person name="Antonio M."/>
            <person name="Oren A."/>
            <person name="Chaudhuri R.R."/>
            <person name="La Ragione R."/>
            <person name="Hildebrand F."/>
            <person name="Pallen M.J."/>
        </authorList>
    </citation>
    <scope>NUCLEOTIDE SEQUENCE</scope>
    <source>
        <strain evidence="7">3924</strain>
    </source>
</reference>
<evidence type="ECO:0000256" key="1">
    <source>
        <dbReference type="ARBA" id="ARBA00004370"/>
    </source>
</evidence>
<gene>
    <name evidence="7" type="ORF">IAC51_07770</name>
</gene>
<evidence type="ECO:0000256" key="2">
    <source>
        <dbReference type="ARBA" id="ARBA00022692"/>
    </source>
</evidence>
<dbReference type="Pfam" id="PF04505">
    <property type="entry name" value="CD225"/>
    <property type="match status" value="1"/>
</dbReference>
<dbReference type="GO" id="GO:0016020">
    <property type="term" value="C:membrane"/>
    <property type="evidence" value="ECO:0007669"/>
    <property type="project" value="UniProtKB-SubCell"/>
</dbReference>
<feature type="transmembrane region" description="Helical" evidence="5">
    <location>
        <begin position="40"/>
        <end position="66"/>
    </location>
</feature>
<sequence>MFCSKCGAEIPDGMTRCPNCGEITESCFRAEDRMEKPNNYLVWAILVTIFCCLPCGIVSIVYAASVDSAYYAGDYARSLSASKNARTWMWVSLICGVVVFIATILFYTVLGGAALMSTGALYDL</sequence>
<evidence type="ECO:0000313" key="7">
    <source>
        <dbReference type="EMBL" id="MBO8440532.1"/>
    </source>
</evidence>